<keyword evidence="4" id="KW-0010">Activator</keyword>
<dbReference type="InterPro" id="IPR000847">
    <property type="entry name" value="LysR_HTH_N"/>
</dbReference>
<keyword evidence="3" id="KW-0238">DNA-binding</keyword>
<dbReference type="PANTHER" id="PTHR30346:SF26">
    <property type="entry name" value="HYDROGEN PEROXIDE-INDUCIBLE GENES ACTIVATOR"/>
    <property type="match status" value="1"/>
</dbReference>
<evidence type="ECO:0000313" key="8">
    <source>
        <dbReference type="Proteomes" id="UP000294980"/>
    </source>
</evidence>
<keyword evidence="2" id="KW-0805">Transcription regulation</keyword>
<name>A0A4R2L207_9GAMM</name>
<dbReference type="Proteomes" id="UP000294980">
    <property type="component" value="Unassembled WGS sequence"/>
</dbReference>
<reference evidence="7 8" key="1">
    <citation type="submission" date="2019-03" db="EMBL/GenBank/DDBJ databases">
        <title>Genomic Encyclopedia of Type Strains, Phase IV (KMG-IV): sequencing the most valuable type-strain genomes for metagenomic binning, comparative biology and taxonomic classification.</title>
        <authorList>
            <person name="Goeker M."/>
        </authorList>
    </citation>
    <scope>NUCLEOTIDE SEQUENCE [LARGE SCALE GENOMIC DNA]</scope>
    <source>
        <strain evidence="7 8">DSM 23344</strain>
    </source>
</reference>
<dbReference type="SUPFAM" id="SSF53850">
    <property type="entry name" value="Periplasmic binding protein-like II"/>
    <property type="match status" value="1"/>
</dbReference>
<dbReference type="GO" id="GO:0003677">
    <property type="term" value="F:DNA binding"/>
    <property type="evidence" value="ECO:0007669"/>
    <property type="project" value="UniProtKB-KW"/>
</dbReference>
<dbReference type="Pfam" id="PF00126">
    <property type="entry name" value="HTH_1"/>
    <property type="match status" value="1"/>
</dbReference>
<dbReference type="PROSITE" id="PS50931">
    <property type="entry name" value="HTH_LYSR"/>
    <property type="match status" value="1"/>
</dbReference>
<dbReference type="OrthoDB" id="9775392at2"/>
<protein>
    <submittedName>
        <fullName evidence="7">LysR family transcriptional regulator</fullName>
    </submittedName>
</protein>
<evidence type="ECO:0000256" key="3">
    <source>
        <dbReference type="ARBA" id="ARBA00023125"/>
    </source>
</evidence>
<dbReference type="InterPro" id="IPR005119">
    <property type="entry name" value="LysR_subst-bd"/>
</dbReference>
<evidence type="ECO:0000256" key="2">
    <source>
        <dbReference type="ARBA" id="ARBA00023015"/>
    </source>
</evidence>
<dbReference type="FunFam" id="1.10.10.10:FF:000001">
    <property type="entry name" value="LysR family transcriptional regulator"/>
    <property type="match status" value="1"/>
</dbReference>
<dbReference type="InterPro" id="IPR036388">
    <property type="entry name" value="WH-like_DNA-bd_sf"/>
</dbReference>
<dbReference type="GO" id="GO:0032993">
    <property type="term" value="C:protein-DNA complex"/>
    <property type="evidence" value="ECO:0007669"/>
    <property type="project" value="TreeGrafter"/>
</dbReference>
<organism evidence="7 8">
    <name type="scientific">Chromatocurvus halotolerans</name>
    <dbReference type="NCBI Taxonomy" id="1132028"/>
    <lineage>
        <taxon>Bacteria</taxon>
        <taxon>Pseudomonadati</taxon>
        <taxon>Pseudomonadota</taxon>
        <taxon>Gammaproteobacteria</taxon>
        <taxon>Cellvibrionales</taxon>
        <taxon>Halieaceae</taxon>
        <taxon>Chromatocurvus</taxon>
    </lineage>
</organism>
<feature type="domain" description="HTH lysR-type" evidence="6">
    <location>
        <begin position="4"/>
        <end position="61"/>
    </location>
</feature>
<dbReference type="SUPFAM" id="SSF46785">
    <property type="entry name" value="Winged helix' DNA-binding domain"/>
    <property type="match status" value="1"/>
</dbReference>
<accession>A0A4R2L207</accession>
<evidence type="ECO:0000256" key="5">
    <source>
        <dbReference type="ARBA" id="ARBA00023163"/>
    </source>
</evidence>
<dbReference type="CDD" id="cd08411">
    <property type="entry name" value="PBP2_OxyR"/>
    <property type="match status" value="1"/>
</dbReference>
<keyword evidence="5" id="KW-0804">Transcription</keyword>
<dbReference type="Pfam" id="PF03466">
    <property type="entry name" value="LysR_substrate"/>
    <property type="match status" value="1"/>
</dbReference>
<dbReference type="AlphaFoldDB" id="A0A4R2L207"/>
<proteinExistence type="inferred from homology"/>
<dbReference type="Gene3D" id="1.10.10.10">
    <property type="entry name" value="Winged helix-like DNA-binding domain superfamily/Winged helix DNA-binding domain"/>
    <property type="match status" value="1"/>
</dbReference>
<evidence type="ECO:0000259" key="6">
    <source>
        <dbReference type="PROSITE" id="PS50931"/>
    </source>
</evidence>
<gene>
    <name evidence="7" type="ORF">EV688_102233</name>
</gene>
<sequence>MTRPSLKQLEYILAVARYGSFRRAADKLAISQPTLTAQIARAEKALNVTLFERTRSGAALTPAGRKLEGNIRHIIDALENLVENADNARAGGRGVYRLGVAATLGPFVLPQILPGLHAIYADLKLYIREDSPRQLEYGLERGDYDLILTALPINSSQLVSENLMRESVKLVVPRDHPLAVKAQILAADLAGTQILTTEEGLLFSRQVEQVCARLGAEVLRDYQGTSLDALRVMVVMGMGLAFLPALYIESEINADTALSVRQIEDESIARIHALAWRPTSPARVFYRHLAEDMRDLLRASVGSVVDVLDN</sequence>
<comment type="caution">
    <text evidence="7">The sequence shown here is derived from an EMBL/GenBank/DDBJ whole genome shotgun (WGS) entry which is preliminary data.</text>
</comment>
<evidence type="ECO:0000256" key="4">
    <source>
        <dbReference type="ARBA" id="ARBA00023159"/>
    </source>
</evidence>
<dbReference type="InterPro" id="IPR036390">
    <property type="entry name" value="WH_DNA-bd_sf"/>
</dbReference>
<dbReference type="RefSeq" id="WP_117314647.1">
    <property type="nucleotide sequence ID" value="NZ_QQSW01000001.1"/>
</dbReference>
<evidence type="ECO:0000256" key="1">
    <source>
        <dbReference type="ARBA" id="ARBA00009437"/>
    </source>
</evidence>
<keyword evidence="8" id="KW-1185">Reference proteome</keyword>
<dbReference type="Gene3D" id="3.40.190.10">
    <property type="entry name" value="Periplasmic binding protein-like II"/>
    <property type="match status" value="2"/>
</dbReference>
<dbReference type="GO" id="GO:0003700">
    <property type="term" value="F:DNA-binding transcription factor activity"/>
    <property type="evidence" value="ECO:0007669"/>
    <property type="project" value="InterPro"/>
</dbReference>
<comment type="similarity">
    <text evidence="1">Belongs to the LysR transcriptional regulatory family.</text>
</comment>
<dbReference type="PRINTS" id="PR00039">
    <property type="entry name" value="HTHLYSR"/>
</dbReference>
<evidence type="ECO:0000313" key="7">
    <source>
        <dbReference type="EMBL" id="TCO77776.1"/>
    </source>
</evidence>
<dbReference type="PANTHER" id="PTHR30346">
    <property type="entry name" value="TRANSCRIPTIONAL DUAL REGULATOR HCAR-RELATED"/>
    <property type="match status" value="1"/>
</dbReference>
<dbReference type="EMBL" id="SLWX01000002">
    <property type="protein sequence ID" value="TCO77776.1"/>
    <property type="molecule type" value="Genomic_DNA"/>
</dbReference>